<accession>D9S0F5</accession>
<feature type="transmembrane region" description="Helical" evidence="2">
    <location>
        <begin position="256"/>
        <end position="273"/>
    </location>
</feature>
<feature type="transmembrane region" description="Helical" evidence="2">
    <location>
        <begin position="198"/>
        <end position="223"/>
    </location>
</feature>
<dbReference type="NCBIfam" id="TIGR02865">
    <property type="entry name" value="spore_II_E"/>
    <property type="match status" value="1"/>
</dbReference>
<dbReference type="InterPro" id="IPR036457">
    <property type="entry name" value="PPM-type-like_dom_sf"/>
</dbReference>
<dbReference type="EMBL" id="CP002131">
    <property type="protein sequence ID" value="ADL08813.1"/>
    <property type="molecule type" value="Genomic_DNA"/>
</dbReference>
<dbReference type="SMART" id="SM00331">
    <property type="entry name" value="PP2C_SIG"/>
    <property type="match status" value="1"/>
</dbReference>
<keyword evidence="5" id="KW-1185">Reference proteome</keyword>
<keyword evidence="2" id="KW-1133">Transmembrane helix</keyword>
<dbReference type="Pfam" id="PF07228">
    <property type="entry name" value="SpoIIE"/>
    <property type="match status" value="1"/>
</dbReference>
<dbReference type="InterPro" id="IPR001932">
    <property type="entry name" value="PPM-type_phosphatase-like_dom"/>
</dbReference>
<name>D9S0F5_THEOJ</name>
<dbReference type="KEGG" id="toc:Toce_2099"/>
<gene>
    <name evidence="4" type="ordered locus">Toce_2099</name>
</gene>
<dbReference type="InterPro" id="IPR052016">
    <property type="entry name" value="Bact_Sigma-Reg"/>
</dbReference>
<evidence type="ECO:0000256" key="1">
    <source>
        <dbReference type="ARBA" id="ARBA00022801"/>
    </source>
</evidence>
<dbReference type="EC" id="3.1.3.16" evidence="4"/>
<dbReference type="PANTHER" id="PTHR43156">
    <property type="entry name" value="STAGE II SPORULATION PROTEIN E-RELATED"/>
    <property type="match status" value="1"/>
</dbReference>
<keyword evidence="1 4" id="KW-0378">Hydrolase</keyword>
<feature type="transmembrane region" description="Helical" evidence="2">
    <location>
        <begin position="168"/>
        <end position="186"/>
    </location>
</feature>
<feature type="transmembrane region" description="Helical" evidence="2">
    <location>
        <begin position="134"/>
        <end position="156"/>
    </location>
</feature>
<evidence type="ECO:0000313" key="5">
    <source>
        <dbReference type="Proteomes" id="UP000000272"/>
    </source>
</evidence>
<feature type="domain" description="PPM-type phosphatase" evidence="3">
    <location>
        <begin position="559"/>
        <end position="768"/>
    </location>
</feature>
<dbReference type="Proteomes" id="UP000000272">
    <property type="component" value="Chromosome"/>
</dbReference>
<reference evidence="4 5" key="1">
    <citation type="journal article" date="2010" name="Stand. Genomic Sci.">
        <title>Complete genome sequence of Thermosediminibacter oceani type strain (JW/IW-1228P).</title>
        <authorList>
            <person name="Pitluck S."/>
            <person name="Yasawong M."/>
            <person name="Munk C."/>
            <person name="Nolan M."/>
            <person name="Lapidus A."/>
            <person name="Lucas S."/>
            <person name="Glavina Del Rio T."/>
            <person name="Tice H."/>
            <person name="Cheng J.F."/>
            <person name="Bruce D."/>
            <person name="Detter C."/>
            <person name="Tapia R."/>
            <person name="Han C."/>
            <person name="Goodwin L."/>
            <person name="Liolios K."/>
            <person name="Ivanova N."/>
            <person name="Mavromatis K."/>
            <person name="Mikhailova N."/>
            <person name="Pati A."/>
            <person name="Chen A."/>
            <person name="Palaniappan K."/>
            <person name="Land M."/>
            <person name="Hauser L."/>
            <person name="Chang Y.J."/>
            <person name="Jeffries C.D."/>
            <person name="Rohde M."/>
            <person name="Spring S."/>
            <person name="Sikorski J."/>
            <person name="Goker M."/>
            <person name="Woyke T."/>
            <person name="Bristow J."/>
            <person name="Eisen J.A."/>
            <person name="Markowitz V."/>
            <person name="Hugenholtz P."/>
            <person name="Kyrpides N.C."/>
            <person name="Klenk H.P."/>
        </authorList>
    </citation>
    <scope>NUCLEOTIDE SEQUENCE [LARGE SCALE GENOMIC DNA]</scope>
    <source>
        <strain evidence="5">ATCC BAA-1034 / DSM 16646 / JW/IW-1228P</strain>
    </source>
</reference>
<keyword evidence="2" id="KW-0472">Membrane</keyword>
<dbReference type="SUPFAM" id="SSF81606">
    <property type="entry name" value="PP2C-like"/>
    <property type="match status" value="1"/>
</dbReference>
<protein>
    <submittedName>
        <fullName evidence="4">Protein serine/threonine phosphatase</fullName>
        <ecNumber evidence="4">3.1.3.16</ecNumber>
    </submittedName>
</protein>
<feature type="transmembrane region" description="Helical" evidence="2">
    <location>
        <begin position="108"/>
        <end position="128"/>
    </location>
</feature>
<feature type="transmembrane region" description="Helical" evidence="2">
    <location>
        <begin position="230"/>
        <end position="250"/>
    </location>
</feature>
<dbReference type="InterPro" id="IPR045768">
    <property type="entry name" value="SpoIIE_N"/>
</dbReference>
<evidence type="ECO:0000256" key="2">
    <source>
        <dbReference type="SAM" id="Phobius"/>
    </source>
</evidence>
<evidence type="ECO:0000313" key="4">
    <source>
        <dbReference type="EMBL" id="ADL08813.1"/>
    </source>
</evidence>
<dbReference type="eggNOG" id="COG2208">
    <property type="taxonomic scope" value="Bacteria"/>
</dbReference>
<dbReference type="Gene3D" id="3.60.40.10">
    <property type="entry name" value="PPM-type phosphatase domain"/>
    <property type="match status" value="1"/>
</dbReference>
<sequence>MIELISKTRLNRPGLAVPLLSFTPDSFLVHLVAFIFGRAPVMGIYPLGISITAAAALYRGRFFSVGLAALFGNLTATRDLTAGRYAAAMILFAVIYYTFEKWVVNKNLLIGGSILVSYMVPGFLILSIKGTSFYDYFLVFIEAALALVMTYIIPFGLPGVFKTRTTRIERSLCLILMTGAILRFVGLWEPYGTGIKEFLSVLVILVAAFATGSGAGAAAGAVIGMIGSPAGVAPWSSGIMAFAGLVAGAFHRLGKYGTIAGFVMGYLILNLYAGSIGKVAIQVSSMVLALAAFALLPSGILRKVTEYFSSDSSEEDLIYRHEMFRDRLYELARLFEDMAAAFTLPLKEENRQGYFTRVYQKAKGEICTDCGLQKTCWEREFKATVRAFYEMMRSEEDPSREGLPKFFKGRCGRTEEIRKLIRDMNFLRSLELQMDSIVKRHQEIILKKYRETAGVVRALADGAFPENAGDGVEEKIKHRLSEMGIRVEHVYSVKQADRLQINIVKGPCISGRQCESDIPSCVAEALGTDAAVKIVDCPLRSGSTRCRLKAVPAGSYRVSVGVVSVPKESAEVSGDSFSFMELDDGKFMLAISDGMGVGEKARKESERTLSILEELLEAGYDHKTALDILNSAMQIARNDDTFSTLDLALIDMYSGQVEFIKAGAVTGFIKRGKLVDTVRGGSLPVGIVDSITASTVKKRLKPGDMIVLLSDGALDSFSDGDDKEAEMMEFLASTNTTNPQELANRILEKVREKRKTVRDDMTVLVGRIWHQQYR</sequence>
<keyword evidence="2" id="KW-0812">Transmembrane</keyword>
<dbReference type="PROSITE" id="PS51746">
    <property type="entry name" value="PPM_2"/>
    <property type="match status" value="1"/>
</dbReference>
<dbReference type="PANTHER" id="PTHR43156:SF2">
    <property type="entry name" value="STAGE II SPORULATION PROTEIN E"/>
    <property type="match status" value="1"/>
</dbReference>
<dbReference type="AlphaFoldDB" id="D9S0F5"/>
<dbReference type="HOGENOM" id="CLU_017349_0_0_9"/>
<dbReference type="OrthoDB" id="9763774at2"/>
<proteinExistence type="predicted"/>
<organism evidence="4 5">
    <name type="scientific">Thermosediminibacter oceani (strain ATCC BAA-1034 / DSM 16646 / JW/IW-1228P)</name>
    <dbReference type="NCBI Taxonomy" id="555079"/>
    <lineage>
        <taxon>Bacteria</taxon>
        <taxon>Bacillati</taxon>
        <taxon>Bacillota</taxon>
        <taxon>Clostridia</taxon>
        <taxon>Thermosediminibacterales</taxon>
        <taxon>Thermosediminibacteraceae</taxon>
        <taxon>Thermosediminibacter</taxon>
    </lineage>
</organism>
<dbReference type="GO" id="GO:0004722">
    <property type="term" value="F:protein serine/threonine phosphatase activity"/>
    <property type="evidence" value="ECO:0007669"/>
    <property type="project" value="UniProtKB-EC"/>
</dbReference>
<evidence type="ECO:0000259" key="3">
    <source>
        <dbReference type="PROSITE" id="PS51746"/>
    </source>
</evidence>
<feature type="transmembrane region" description="Helical" evidence="2">
    <location>
        <begin position="82"/>
        <end position="99"/>
    </location>
</feature>
<dbReference type="STRING" id="555079.Toce_2099"/>
<dbReference type="InterPro" id="IPR014221">
    <property type="entry name" value="SpoII_E"/>
</dbReference>
<dbReference type="Pfam" id="PF19732">
    <property type="entry name" value="SpoIIE_N"/>
    <property type="match status" value="1"/>
</dbReference>
<feature type="transmembrane region" description="Helical" evidence="2">
    <location>
        <begin position="280"/>
        <end position="301"/>
    </location>
</feature>